<sequence>MISPFQAIAVYEASLYISVCSRNKLIRCCTLGAYKVATNSANQVSYGNDSSQFTGTGLGAHRGVHSLPRF</sequence>
<comment type="caution">
    <text evidence="1">The sequence shown here is derived from an EMBL/GenBank/DDBJ whole genome shotgun (WGS) entry which is preliminary data.</text>
</comment>
<evidence type="ECO:0000313" key="1">
    <source>
        <dbReference type="EMBL" id="KAK7264306.1"/>
    </source>
</evidence>
<dbReference type="EMBL" id="JAYKXN010000008">
    <property type="protein sequence ID" value="KAK7264306.1"/>
    <property type="molecule type" value="Genomic_DNA"/>
</dbReference>
<dbReference type="AlphaFoldDB" id="A0AAN9EVW4"/>
<name>A0AAN9EVW4_CLITE</name>
<organism evidence="1 2">
    <name type="scientific">Clitoria ternatea</name>
    <name type="common">Butterfly pea</name>
    <dbReference type="NCBI Taxonomy" id="43366"/>
    <lineage>
        <taxon>Eukaryota</taxon>
        <taxon>Viridiplantae</taxon>
        <taxon>Streptophyta</taxon>
        <taxon>Embryophyta</taxon>
        <taxon>Tracheophyta</taxon>
        <taxon>Spermatophyta</taxon>
        <taxon>Magnoliopsida</taxon>
        <taxon>eudicotyledons</taxon>
        <taxon>Gunneridae</taxon>
        <taxon>Pentapetalae</taxon>
        <taxon>rosids</taxon>
        <taxon>fabids</taxon>
        <taxon>Fabales</taxon>
        <taxon>Fabaceae</taxon>
        <taxon>Papilionoideae</taxon>
        <taxon>50 kb inversion clade</taxon>
        <taxon>NPAAA clade</taxon>
        <taxon>indigoferoid/millettioid clade</taxon>
        <taxon>Phaseoleae</taxon>
        <taxon>Clitoria</taxon>
    </lineage>
</organism>
<accession>A0AAN9EVW4</accession>
<evidence type="ECO:0000313" key="2">
    <source>
        <dbReference type="Proteomes" id="UP001359559"/>
    </source>
</evidence>
<dbReference type="Proteomes" id="UP001359559">
    <property type="component" value="Unassembled WGS sequence"/>
</dbReference>
<proteinExistence type="predicted"/>
<keyword evidence="2" id="KW-1185">Reference proteome</keyword>
<gene>
    <name evidence="1" type="ORF">RJT34_31913</name>
</gene>
<protein>
    <submittedName>
        <fullName evidence="1">Uncharacterized protein</fullName>
    </submittedName>
</protein>
<reference evidence="1 2" key="1">
    <citation type="submission" date="2024-01" db="EMBL/GenBank/DDBJ databases">
        <title>The genomes of 5 underutilized Papilionoideae crops provide insights into root nodulation and disease resistance.</title>
        <authorList>
            <person name="Yuan L."/>
        </authorList>
    </citation>
    <scope>NUCLEOTIDE SEQUENCE [LARGE SCALE GENOMIC DNA]</scope>
    <source>
        <strain evidence="1">LY-2023</strain>
        <tissue evidence="1">Leaf</tissue>
    </source>
</reference>